<dbReference type="GO" id="GO:0010228">
    <property type="term" value="P:vegetative to reproductive phase transition of meristem"/>
    <property type="evidence" value="ECO:0007669"/>
    <property type="project" value="TreeGrafter"/>
</dbReference>
<name>A0A6A3BW95_HIBSY</name>
<keyword evidence="1 3" id="KW-0238">DNA-binding</keyword>
<feature type="compositionally biased region" description="Basic and acidic residues" evidence="2">
    <location>
        <begin position="634"/>
        <end position="643"/>
    </location>
</feature>
<sequence length="711" mass="78449">MIWVASIRCVELRVINLERRDGRVEGESGGARDWEHRGVNSKVYKHSEGALPQPDRPASERCCYTMQTHRRQPSRPRNGKRPRDLLNPKAVKYMQAAFSIKDAITRKESREISAQFGVTVTQVAREKALRSNACKGSEEGVLPNVSEAVILVEPVPLNSLGPVGSEEAPSCSAQDDSIIGLDELDKHFVENIFSKMQKEETFSGQVKLMEWILRIQNSSVLYWFLSKGDVMILATWLSQAAVEEQTTVVLIILKLQKALPEHMSAILQSVNKLCLYRFSDVSNRASLLISRWSKIFARSQALMKPNGLRFSTETQNEMLLKQSISEIMGDGLWQSNVYNAARRNSWSFRKLESPQVLKLLPASTNDSAKKNHLGVSGSLLFKSSATALACPDSRECRKVQLVEQPGQKVAVKNSQTTRTVPVSQSRPMSTDDIQKAKMRALYMQQVSKVPSQPHEEQKKLEILTPNTSNGPETTVDPQQPVASKESTCEKCQKVKITWCIPPEIKINDLWRVGAGESSKEVEVQKNRNRRERETFYHTNQEIPSNPKGPWDQEMDHDDTLTPEIPTEQAPDTDSTETQVTHGKHANGAAAAAALEPSSSQIGGAGAGAGAAEPDLELEETVKLLDTIKAGGADSSKKVEEKAELSLPSPTPSSNHGTSGWRPEAVRNPFSQLSQMSNRVAQAPVGVGTALPIAELLPASSMVPPQQEANTR</sequence>
<dbReference type="GO" id="GO:0005634">
    <property type="term" value="C:nucleus"/>
    <property type="evidence" value="ECO:0007669"/>
    <property type="project" value="TreeGrafter"/>
</dbReference>
<dbReference type="GO" id="GO:0003677">
    <property type="term" value="F:DNA binding"/>
    <property type="evidence" value="ECO:0007669"/>
    <property type="project" value="UniProtKB-KW"/>
</dbReference>
<dbReference type="Proteomes" id="UP000436088">
    <property type="component" value="Unassembled WGS sequence"/>
</dbReference>
<dbReference type="PANTHER" id="PTHR33400">
    <property type="entry name" value="ZINC FINGER CCCH DOMAIN-CONTAINING PROTEIN 6-RELATED"/>
    <property type="match status" value="1"/>
</dbReference>
<proteinExistence type="predicted"/>
<keyword evidence="4" id="KW-1185">Reference proteome</keyword>
<protein>
    <submittedName>
        <fullName evidence="3">Homeobox protein LUMINIDEPENDENS</fullName>
    </submittedName>
</protein>
<evidence type="ECO:0000256" key="2">
    <source>
        <dbReference type="SAM" id="MobiDB-lite"/>
    </source>
</evidence>
<feature type="compositionally biased region" description="Basic and acidic residues" evidence="2">
    <location>
        <begin position="517"/>
        <end position="535"/>
    </location>
</feature>
<comment type="caution">
    <text evidence="3">The sequence shown here is derived from an EMBL/GenBank/DDBJ whole genome shotgun (WGS) entry which is preliminary data.</text>
</comment>
<evidence type="ECO:0000313" key="4">
    <source>
        <dbReference type="Proteomes" id="UP000436088"/>
    </source>
</evidence>
<dbReference type="AlphaFoldDB" id="A0A6A3BW95"/>
<feature type="compositionally biased region" description="Basic residues" evidence="2">
    <location>
        <begin position="68"/>
        <end position="80"/>
    </location>
</feature>
<accession>A0A6A3BW95</accession>
<dbReference type="EMBL" id="VEPZ02000640">
    <property type="protein sequence ID" value="KAE8721130.1"/>
    <property type="molecule type" value="Genomic_DNA"/>
</dbReference>
<keyword evidence="3" id="KW-0371">Homeobox</keyword>
<feature type="compositionally biased region" description="Polar residues" evidence="2">
    <location>
        <begin position="569"/>
        <end position="580"/>
    </location>
</feature>
<organism evidence="3 4">
    <name type="scientific">Hibiscus syriacus</name>
    <name type="common">Rose of Sharon</name>
    <dbReference type="NCBI Taxonomy" id="106335"/>
    <lineage>
        <taxon>Eukaryota</taxon>
        <taxon>Viridiplantae</taxon>
        <taxon>Streptophyta</taxon>
        <taxon>Embryophyta</taxon>
        <taxon>Tracheophyta</taxon>
        <taxon>Spermatophyta</taxon>
        <taxon>Magnoliopsida</taxon>
        <taxon>eudicotyledons</taxon>
        <taxon>Gunneridae</taxon>
        <taxon>Pentapetalae</taxon>
        <taxon>rosids</taxon>
        <taxon>malvids</taxon>
        <taxon>Malvales</taxon>
        <taxon>Malvaceae</taxon>
        <taxon>Malvoideae</taxon>
        <taxon>Hibiscus</taxon>
    </lineage>
</organism>
<evidence type="ECO:0000256" key="1">
    <source>
        <dbReference type="ARBA" id="ARBA00023125"/>
    </source>
</evidence>
<feature type="region of interest" description="Disordered" evidence="2">
    <location>
        <begin position="516"/>
        <end position="613"/>
    </location>
</feature>
<dbReference type="PANTHER" id="PTHR33400:SF6">
    <property type="entry name" value="HOMEOBOX PROTEIN LUMINIDEPENDENS"/>
    <property type="match status" value="1"/>
</dbReference>
<feature type="region of interest" description="Disordered" evidence="2">
    <location>
        <begin position="628"/>
        <end position="672"/>
    </location>
</feature>
<gene>
    <name evidence="3" type="ORF">F3Y22_tig00016725pilonHSYRG00130</name>
</gene>
<feature type="region of interest" description="Disordered" evidence="2">
    <location>
        <begin position="67"/>
        <end position="86"/>
    </location>
</feature>
<evidence type="ECO:0000313" key="3">
    <source>
        <dbReference type="EMBL" id="KAE8721130.1"/>
    </source>
</evidence>
<reference evidence="3" key="1">
    <citation type="submission" date="2019-09" db="EMBL/GenBank/DDBJ databases">
        <title>Draft genome information of white flower Hibiscus syriacus.</title>
        <authorList>
            <person name="Kim Y.-M."/>
        </authorList>
    </citation>
    <scope>NUCLEOTIDE SEQUENCE [LARGE SCALE GENOMIC DNA]</scope>
    <source>
        <strain evidence="3">YM2019G1</strain>
    </source>
</reference>